<keyword evidence="2" id="KW-0521">NADP</keyword>
<reference evidence="7" key="1">
    <citation type="submission" date="2016-04" db="UniProtKB">
        <authorList>
            <consortium name="WormBaseParasite"/>
        </authorList>
    </citation>
    <scope>IDENTIFICATION</scope>
</reference>
<dbReference type="InterPro" id="IPR018170">
    <property type="entry name" value="Aldo/ket_reductase_CS"/>
</dbReference>
<dbReference type="PROSITE" id="PS00063">
    <property type="entry name" value="ALDOKETO_REDUCTASE_3"/>
    <property type="match status" value="1"/>
</dbReference>
<reference evidence="5 6" key="2">
    <citation type="submission" date="2018-11" db="EMBL/GenBank/DDBJ databases">
        <authorList>
            <consortium name="Pathogen Informatics"/>
        </authorList>
    </citation>
    <scope>NUCLEOTIDE SEQUENCE [LARGE SCALE GENOMIC DNA]</scope>
</reference>
<dbReference type="STRING" id="42155.A0A0R3QKZ7"/>
<gene>
    <name evidence="5" type="ORF">BTMF_LOCUS6398</name>
</gene>
<dbReference type="Proteomes" id="UP000280834">
    <property type="component" value="Unassembled WGS sequence"/>
</dbReference>
<sequence>MHEKTDTLSHKNETTTAGIVPSFIHCIILSLSGGDNSDNSLRYHKGETVVGTVRVVGDRGSTQLPGMMSWGRAAQRGNMTSLVKLNSGYYIPSVGLGTWLSKPGQVGKALKIALNNGYRHIDCAHVYQNQIELGEALAEVFKESSLKRADVFVTSKIWNTFHSYEMAKKDIDIILGELRLDYLDLCLIHWPQGYEESGEFFPKRPDGEKMKYSNIDYLDTWRAMEEYVKLKKIRSIGLSNFNHKQILRVINNCTIKPAVLQACLKLLKYTVKEVELHPYFQQLKLYSFCQEYGIVMTAYSPLANPAMPFRKATDAVLLDDPVILKLAEVYHKSSAQVVLRWGIQRGLVVIPKSVTEKRIIENVKIFDFELKPDDMALINGLDKNWRILGLSRDADHPFFPFNEEY</sequence>
<keyword evidence="3" id="KW-0560">Oxidoreductase</keyword>
<name>A0A0R3QKZ7_9BILA</name>
<keyword evidence="6" id="KW-1185">Reference proteome</keyword>
<dbReference type="FunFam" id="3.20.20.100:FF:000006">
    <property type="entry name" value="Aldo-keto reductase family 1 member A1"/>
    <property type="match status" value="1"/>
</dbReference>
<organism evidence="7">
    <name type="scientific">Brugia timori</name>
    <dbReference type="NCBI Taxonomy" id="42155"/>
    <lineage>
        <taxon>Eukaryota</taxon>
        <taxon>Metazoa</taxon>
        <taxon>Ecdysozoa</taxon>
        <taxon>Nematoda</taxon>
        <taxon>Chromadorea</taxon>
        <taxon>Rhabditida</taxon>
        <taxon>Spirurina</taxon>
        <taxon>Spiruromorpha</taxon>
        <taxon>Filarioidea</taxon>
        <taxon>Onchocercidae</taxon>
        <taxon>Brugia</taxon>
    </lineage>
</organism>
<protein>
    <submittedName>
        <fullName evidence="7">Aldo_ket_red domain-containing protein</fullName>
    </submittedName>
</protein>
<dbReference type="Pfam" id="PF00248">
    <property type="entry name" value="Aldo_ket_red"/>
    <property type="match status" value="1"/>
</dbReference>
<evidence type="ECO:0000256" key="2">
    <source>
        <dbReference type="ARBA" id="ARBA00022857"/>
    </source>
</evidence>
<dbReference type="EMBL" id="UZAG01015582">
    <property type="protein sequence ID" value="VDO21669.1"/>
    <property type="molecule type" value="Genomic_DNA"/>
</dbReference>
<dbReference type="SUPFAM" id="SSF51430">
    <property type="entry name" value="NAD(P)-linked oxidoreductase"/>
    <property type="match status" value="1"/>
</dbReference>
<evidence type="ECO:0000313" key="7">
    <source>
        <dbReference type="WBParaSite" id="BTMF_0000834701-mRNA-1"/>
    </source>
</evidence>
<dbReference type="Gene3D" id="3.20.20.100">
    <property type="entry name" value="NADP-dependent oxidoreductase domain"/>
    <property type="match status" value="1"/>
</dbReference>
<evidence type="ECO:0000256" key="1">
    <source>
        <dbReference type="ARBA" id="ARBA00007905"/>
    </source>
</evidence>
<dbReference type="InterPro" id="IPR020471">
    <property type="entry name" value="AKR"/>
</dbReference>
<evidence type="ECO:0000259" key="4">
    <source>
        <dbReference type="Pfam" id="PF00248"/>
    </source>
</evidence>
<feature type="domain" description="NADP-dependent oxidoreductase" evidence="4">
    <location>
        <begin position="95"/>
        <end position="382"/>
    </location>
</feature>
<dbReference type="WBParaSite" id="BTMF_0000834701-mRNA-1">
    <property type="protein sequence ID" value="BTMF_0000834701-mRNA-1"/>
    <property type="gene ID" value="BTMF_0000834701"/>
</dbReference>
<dbReference type="PROSITE" id="PS00798">
    <property type="entry name" value="ALDOKETO_REDUCTASE_1"/>
    <property type="match status" value="1"/>
</dbReference>
<dbReference type="PROSITE" id="PS00062">
    <property type="entry name" value="ALDOKETO_REDUCTASE_2"/>
    <property type="match status" value="1"/>
</dbReference>
<proteinExistence type="inferred from homology"/>
<dbReference type="PANTHER" id="PTHR11732">
    <property type="entry name" value="ALDO/KETO REDUCTASE"/>
    <property type="match status" value="1"/>
</dbReference>
<dbReference type="AlphaFoldDB" id="A0A0R3QKZ7"/>
<accession>A0A0R3QKZ7</accession>
<dbReference type="InterPro" id="IPR036812">
    <property type="entry name" value="NAD(P)_OxRdtase_dom_sf"/>
</dbReference>
<dbReference type="PRINTS" id="PR00069">
    <property type="entry name" value="ALDKETRDTASE"/>
</dbReference>
<dbReference type="InterPro" id="IPR023210">
    <property type="entry name" value="NADP_OxRdtase_dom"/>
</dbReference>
<dbReference type="GO" id="GO:0016491">
    <property type="term" value="F:oxidoreductase activity"/>
    <property type="evidence" value="ECO:0007669"/>
    <property type="project" value="UniProtKB-KW"/>
</dbReference>
<comment type="similarity">
    <text evidence="1">Belongs to the aldo/keto reductase family.</text>
</comment>
<evidence type="ECO:0000256" key="3">
    <source>
        <dbReference type="ARBA" id="ARBA00023002"/>
    </source>
</evidence>
<evidence type="ECO:0000313" key="6">
    <source>
        <dbReference type="Proteomes" id="UP000280834"/>
    </source>
</evidence>
<evidence type="ECO:0000313" key="5">
    <source>
        <dbReference type="EMBL" id="VDO21669.1"/>
    </source>
</evidence>